<accession>A0A426Z581</accession>
<gene>
    <name evidence="2" type="ORF">B296_00016506</name>
</gene>
<evidence type="ECO:0000256" key="1">
    <source>
        <dbReference type="SAM" id="MobiDB-lite"/>
    </source>
</evidence>
<comment type="caution">
    <text evidence="2">The sequence shown here is derived from an EMBL/GenBank/DDBJ whole genome shotgun (WGS) entry which is preliminary data.</text>
</comment>
<feature type="region of interest" description="Disordered" evidence="1">
    <location>
        <begin position="15"/>
        <end position="38"/>
    </location>
</feature>
<dbReference type="AlphaFoldDB" id="A0A426Z581"/>
<reference evidence="2 3" key="1">
    <citation type="journal article" date="2014" name="Agronomy (Basel)">
        <title>A Draft Genome Sequence for Ensete ventricosum, the Drought-Tolerant Tree Against Hunger.</title>
        <authorList>
            <person name="Harrison J."/>
            <person name="Moore K.A."/>
            <person name="Paszkiewicz K."/>
            <person name="Jones T."/>
            <person name="Grant M."/>
            <person name="Ambacheew D."/>
            <person name="Muzemil S."/>
            <person name="Studholme D.J."/>
        </authorList>
    </citation>
    <scope>NUCLEOTIDE SEQUENCE [LARGE SCALE GENOMIC DNA]</scope>
</reference>
<proteinExistence type="predicted"/>
<name>A0A426Z581_ENSVE</name>
<organism evidence="2 3">
    <name type="scientific">Ensete ventricosum</name>
    <name type="common">Abyssinian banana</name>
    <name type="synonym">Musa ensete</name>
    <dbReference type="NCBI Taxonomy" id="4639"/>
    <lineage>
        <taxon>Eukaryota</taxon>
        <taxon>Viridiplantae</taxon>
        <taxon>Streptophyta</taxon>
        <taxon>Embryophyta</taxon>
        <taxon>Tracheophyta</taxon>
        <taxon>Spermatophyta</taxon>
        <taxon>Magnoliopsida</taxon>
        <taxon>Liliopsida</taxon>
        <taxon>Zingiberales</taxon>
        <taxon>Musaceae</taxon>
        <taxon>Ensete</taxon>
    </lineage>
</organism>
<sequence length="104" mass="10832">MNWLGAAVHGQAICKGSRLQPGPPARGDRLPGRRTHERHLGAEATLVMAIACKGDRSQERLPVGATPIEATLVEVLPAGTTPARRGGCPRVVVAARGQGQLPSV</sequence>
<dbReference type="Proteomes" id="UP000287651">
    <property type="component" value="Unassembled WGS sequence"/>
</dbReference>
<dbReference type="EMBL" id="AMZH03008355">
    <property type="protein sequence ID" value="RRT59129.1"/>
    <property type="molecule type" value="Genomic_DNA"/>
</dbReference>
<evidence type="ECO:0000313" key="3">
    <source>
        <dbReference type="Proteomes" id="UP000287651"/>
    </source>
</evidence>
<evidence type="ECO:0000313" key="2">
    <source>
        <dbReference type="EMBL" id="RRT59129.1"/>
    </source>
</evidence>
<protein>
    <submittedName>
        <fullName evidence="2">Uncharacterized protein</fullName>
    </submittedName>
</protein>